<organism evidence="1 2">
    <name type="scientific">Streptomyces ortus</name>
    <dbReference type="NCBI Taxonomy" id="2867268"/>
    <lineage>
        <taxon>Bacteria</taxon>
        <taxon>Bacillati</taxon>
        <taxon>Actinomycetota</taxon>
        <taxon>Actinomycetes</taxon>
        <taxon>Kitasatosporales</taxon>
        <taxon>Streptomycetaceae</taxon>
        <taxon>Streptomyces</taxon>
    </lineage>
</organism>
<reference evidence="1" key="1">
    <citation type="journal article" date="2022" name="bioRxiv">
        <title>Discovery and biosynthetic assessment of Streptomyces ortus sp nov. isolated from a deep-sea sponge.</title>
        <authorList>
            <person name="Williams S.E."/>
        </authorList>
    </citation>
    <scope>NUCLEOTIDE SEQUENCE</scope>
    <source>
        <strain evidence="1">A15ISP2-DRY2</strain>
    </source>
</reference>
<comment type="caution">
    <text evidence="1">The sequence shown here is derived from an EMBL/GenBank/DDBJ whole genome shotgun (WGS) entry which is preliminary data.</text>
</comment>
<gene>
    <name evidence="1" type="ORF">K3769_08475</name>
</gene>
<accession>A0ABT3UYZ2</accession>
<protein>
    <recommendedName>
        <fullName evidence="3">Head-tail adaptor protein</fullName>
    </recommendedName>
</protein>
<dbReference type="RefSeq" id="WP_267025816.1">
    <property type="nucleotide sequence ID" value="NZ_JAIFZO010000002.1"/>
</dbReference>
<sequence>MRAIPNTTISVLRGTTLDEFGDEADNATTVASGIPASLVEQVRQAFTPESATPRVVRYTIGRVNPDVDIRETDRVKDERTNRTYIVQAVSQTGGIGTVNDLRLDLKHAT</sequence>
<evidence type="ECO:0000313" key="2">
    <source>
        <dbReference type="Proteomes" id="UP001165590"/>
    </source>
</evidence>
<dbReference type="Proteomes" id="UP001165590">
    <property type="component" value="Unassembled WGS sequence"/>
</dbReference>
<evidence type="ECO:0008006" key="3">
    <source>
        <dbReference type="Google" id="ProtNLM"/>
    </source>
</evidence>
<proteinExistence type="predicted"/>
<evidence type="ECO:0000313" key="1">
    <source>
        <dbReference type="EMBL" id="MCX4232809.1"/>
    </source>
</evidence>
<keyword evidence="2" id="KW-1185">Reference proteome</keyword>
<dbReference type="EMBL" id="JAIFZO010000002">
    <property type="protein sequence ID" value="MCX4232809.1"/>
    <property type="molecule type" value="Genomic_DNA"/>
</dbReference>
<name>A0ABT3UYZ2_9ACTN</name>